<keyword evidence="1" id="KW-1133">Transmembrane helix</keyword>
<keyword evidence="3" id="KW-1185">Reference proteome</keyword>
<keyword evidence="1" id="KW-0472">Membrane</keyword>
<dbReference type="eggNOG" id="ENOG5033EIP">
    <property type="taxonomic scope" value="Bacteria"/>
</dbReference>
<dbReference type="STRING" id="1121898.GCA_000422725_03383"/>
<accession>A0A0A2MKM5</accession>
<feature type="transmembrane region" description="Helical" evidence="1">
    <location>
        <begin position="20"/>
        <end position="41"/>
    </location>
</feature>
<evidence type="ECO:0000256" key="1">
    <source>
        <dbReference type="SAM" id="Phobius"/>
    </source>
</evidence>
<sequence length="78" mass="9357">MVTGRRSRYETQKSPQKRFLLVFGILVFIAYLVLGLMFIFWDRNPFNITQTGRLTMGVILLVYAFFRFIRVIQNYKDQ</sequence>
<dbReference type="Proteomes" id="UP000030111">
    <property type="component" value="Unassembled WGS sequence"/>
</dbReference>
<organism evidence="2 3">
    <name type="scientific">Flavobacterium subsaxonicum WB 4.1-42 = DSM 21790</name>
    <dbReference type="NCBI Taxonomy" id="1121898"/>
    <lineage>
        <taxon>Bacteria</taxon>
        <taxon>Pseudomonadati</taxon>
        <taxon>Bacteroidota</taxon>
        <taxon>Flavobacteriia</taxon>
        <taxon>Flavobacteriales</taxon>
        <taxon>Flavobacteriaceae</taxon>
        <taxon>Flavobacterium</taxon>
    </lineage>
</organism>
<evidence type="ECO:0000313" key="3">
    <source>
        <dbReference type="Proteomes" id="UP000030111"/>
    </source>
</evidence>
<dbReference type="AlphaFoldDB" id="A0A0A2MKM5"/>
<keyword evidence="1" id="KW-0812">Transmembrane</keyword>
<gene>
    <name evidence="2" type="ORF">Q766_14175</name>
</gene>
<dbReference type="RefSeq" id="WP_026991353.1">
    <property type="nucleotide sequence ID" value="NZ_AUGP01000028.1"/>
</dbReference>
<dbReference type="EMBL" id="JRLY01000012">
    <property type="protein sequence ID" value="KGO92038.1"/>
    <property type="molecule type" value="Genomic_DNA"/>
</dbReference>
<protein>
    <submittedName>
        <fullName evidence="2">Uncharacterized protein</fullName>
    </submittedName>
</protein>
<proteinExistence type="predicted"/>
<evidence type="ECO:0000313" key="2">
    <source>
        <dbReference type="EMBL" id="KGO92038.1"/>
    </source>
</evidence>
<feature type="transmembrane region" description="Helical" evidence="1">
    <location>
        <begin position="53"/>
        <end position="72"/>
    </location>
</feature>
<dbReference type="OrthoDB" id="1376970at2"/>
<comment type="caution">
    <text evidence="2">The sequence shown here is derived from an EMBL/GenBank/DDBJ whole genome shotgun (WGS) entry which is preliminary data.</text>
</comment>
<reference evidence="2 3" key="1">
    <citation type="submission" date="2013-09" db="EMBL/GenBank/DDBJ databases">
        <authorList>
            <person name="Zeng Z."/>
            <person name="Chen C."/>
        </authorList>
    </citation>
    <scope>NUCLEOTIDE SEQUENCE [LARGE SCALE GENOMIC DNA]</scope>
    <source>
        <strain evidence="2 3">WB 4.1-42</strain>
    </source>
</reference>
<name>A0A0A2MKM5_9FLAO</name>